<proteinExistence type="predicted"/>
<evidence type="ECO:0000313" key="3">
    <source>
        <dbReference type="Proteomes" id="UP001305779"/>
    </source>
</evidence>
<feature type="region of interest" description="Disordered" evidence="1">
    <location>
        <begin position="1"/>
        <end position="48"/>
    </location>
</feature>
<sequence>MQSPPKRTKRTAEVAERDEYKESGSQYEESEKGNDDNQDAAEDLLEEEPEDIEKLFDIKERGRHNHLTQQRLEDTWKKVAAAEKRFVPKSQMGLSDDDKYILHLGKMKTGWDRATQRFNKSRTAGQQLSKQEIIRRYKELSGKIAYTKTDQPEDDTPKAEKPMKTKQNPKQFDKSLISLWTMDQYEVVRLRRVEKLTYDEIRERMNTDKTQPHDTEHWRDMYNEADEIEGRWSRAALP</sequence>
<feature type="compositionally biased region" description="Basic and acidic residues" evidence="1">
    <location>
        <begin position="10"/>
        <end position="22"/>
    </location>
</feature>
<evidence type="ECO:0008006" key="4">
    <source>
        <dbReference type="Google" id="ProtNLM"/>
    </source>
</evidence>
<accession>A0ABR0F3J4</accession>
<organism evidence="2 3">
    <name type="scientific">Zasmidium cellare</name>
    <name type="common">Wine cellar mold</name>
    <name type="synonym">Racodium cellare</name>
    <dbReference type="NCBI Taxonomy" id="395010"/>
    <lineage>
        <taxon>Eukaryota</taxon>
        <taxon>Fungi</taxon>
        <taxon>Dikarya</taxon>
        <taxon>Ascomycota</taxon>
        <taxon>Pezizomycotina</taxon>
        <taxon>Dothideomycetes</taxon>
        <taxon>Dothideomycetidae</taxon>
        <taxon>Mycosphaerellales</taxon>
        <taxon>Mycosphaerellaceae</taxon>
        <taxon>Zasmidium</taxon>
    </lineage>
</organism>
<dbReference type="Proteomes" id="UP001305779">
    <property type="component" value="Unassembled WGS sequence"/>
</dbReference>
<dbReference type="EMBL" id="JAXOVC010000001">
    <property type="protein sequence ID" value="KAK4508527.1"/>
    <property type="molecule type" value="Genomic_DNA"/>
</dbReference>
<gene>
    <name evidence="2" type="ORF">PRZ48_002266</name>
</gene>
<evidence type="ECO:0000256" key="1">
    <source>
        <dbReference type="SAM" id="MobiDB-lite"/>
    </source>
</evidence>
<evidence type="ECO:0000313" key="2">
    <source>
        <dbReference type="EMBL" id="KAK4508527.1"/>
    </source>
</evidence>
<feature type="region of interest" description="Disordered" evidence="1">
    <location>
        <begin position="148"/>
        <end position="169"/>
    </location>
</feature>
<reference evidence="2 3" key="1">
    <citation type="journal article" date="2023" name="G3 (Bethesda)">
        <title>A chromosome-level genome assembly of Zasmidium syzygii isolated from banana leaves.</title>
        <authorList>
            <person name="van Westerhoven A.C."/>
            <person name="Mehrabi R."/>
            <person name="Talebi R."/>
            <person name="Steentjes M.B.F."/>
            <person name="Corcolon B."/>
            <person name="Chong P.A."/>
            <person name="Kema G.H.J."/>
            <person name="Seidl M.F."/>
        </authorList>
    </citation>
    <scope>NUCLEOTIDE SEQUENCE [LARGE SCALE GENOMIC DNA]</scope>
    <source>
        <strain evidence="2 3">P124</strain>
    </source>
</reference>
<name>A0ABR0F3J4_ZASCE</name>
<protein>
    <recommendedName>
        <fullName evidence="4">Myb-like domain-containing protein</fullName>
    </recommendedName>
</protein>
<comment type="caution">
    <text evidence="2">The sequence shown here is derived from an EMBL/GenBank/DDBJ whole genome shotgun (WGS) entry which is preliminary data.</text>
</comment>
<keyword evidence="3" id="KW-1185">Reference proteome</keyword>
<feature type="compositionally biased region" description="Acidic residues" evidence="1">
    <location>
        <begin position="36"/>
        <end position="48"/>
    </location>
</feature>